<evidence type="ECO:0000313" key="2">
    <source>
        <dbReference type="EMBL" id="GFU29276.1"/>
    </source>
</evidence>
<dbReference type="SMART" id="SM00494">
    <property type="entry name" value="ChtBD2"/>
    <property type="match status" value="1"/>
</dbReference>
<protein>
    <submittedName>
        <fullName evidence="2">Chitin-binding type-2 domain-containing protein</fullName>
    </submittedName>
</protein>
<keyword evidence="3" id="KW-1185">Reference proteome</keyword>
<dbReference type="SUPFAM" id="SSF57625">
    <property type="entry name" value="Invertebrate chitin-binding proteins"/>
    <property type="match status" value="1"/>
</dbReference>
<dbReference type="EMBL" id="BMAW01129188">
    <property type="protein sequence ID" value="GFU29276.1"/>
    <property type="molecule type" value="Genomic_DNA"/>
</dbReference>
<dbReference type="InterPro" id="IPR002557">
    <property type="entry name" value="Chitin-bd_dom"/>
</dbReference>
<sequence length="220" mass="24291">MLLVLLCKAFSNVRRLIPKTRKSFLTYLWAPRMCALIGRVTRFVRLEKSHFPFKMKLSVAVIFMSGLALSLAASRAKRAAYDLPDGAELLVGAIRTSFVCSNDGYYADIENNCQIFHVCHTVVNTDGTTEMLQWSFLCGNQTIFNQFSFTCAYPEDSVPCGSARDFFYLNANLGAGPNVPFHNEQDVARAVAVTPGRAAQPIYVPAAGGAPRPPQRPFRG</sequence>
<dbReference type="OrthoDB" id="6407151at2759"/>
<dbReference type="Gene3D" id="2.170.140.10">
    <property type="entry name" value="Chitin binding domain"/>
    <property type="match status" value="1"/>
</dbReference>
<dbReference type="GO" id="GO:0008061">
    <property type="term" value="F:chitin binding"/>
    <property type="evidence" value="ECO:0007669"/>
    <property type="project" value="InterPro"/>
</dbReference>
<dbReference type="Proteomes" id="UP000887013">
    <property type="component" value="Unassembled WGS sequence"/>
</dbReference>
<gene>
    <name evidence="2" type="primary">NCL1_34318</name>
    <name evidence="2" type="ORF">NPIL_643701</name>
</gene>
<dbReference type="InterPro" id="IPR052976">
    <property type="entry name" value="Scoloptoxin-like"/>
</dbReference>
<evidence type="ECO:0000313" key="3">
    <source>
        <dbReference type="Proteomes" id="UP000887013"/>
    </source>
</evidence>
<dbReference type="Pfam" id="PF01607">
    <property type="entry name" value="CBM_14"/>
    <property type="match status" value="1"/>
</dbReference>
<reference evidence="2" key="1">
    <citation type="submission" date="2020-08" db="EMBL/GenBank/DDBJ databases">
        <title>Multicomponent nature underlies the extraordinary mechanical properties of spider dragline silk.</title>
        <authorList>
            <person name="Kono N."/>
            <person name="Nakamura H."/>
            <person name="Mori M."/>
            <person name="Yoshida Y."/>
            <person name="Ohtoshi R."/>
            <person name="Malay A.D."/>
            <person name="Moran D.A.P."/>
            <person name="Tomita M."/>
            <person name="Numata K."/>
            <person name="Arakawa K."/>
        </authorList>
    </citation>
    <scope>NUCLEOTIDE SEQUENCE</scope>
</reference>
<proteinExistence type="predicted"/>
<dbReference type="GO" id="GO:0005576">
    <property type="term" value="C:extracellular region"/>
    <property type="evidence" value="ECO:0007669"/>
    <property type="project" value="InterPro"/>
</dbReference>
<feature type="domain" description="Chitin-binding type-2" evidence="1">
    <location>
        <begin position="97"/>
        <end position="162"/>
    </location>
</feature>
<dbReference type="PANTHER" id="PTHR22933">
    <property type="entry name" value="FI18007P1-RELATED"/>
    <property type="match status" value="1"/>
</dbReference>
<dbReference type="PROSITE" id="PS50940">
    <property type="entry name" value="CHIT_BIND_II"/>
    <property type="match status" value="1"/>
</dbReference>
<comment type="caution">
    <text evidence="2">The sequence shown here is derived from an EMBL/GenBank/DDBJ whole genome shotgun (WGS) entry which is preliminary data.</text>
</comment>
<name>A0A8X6QJV4_NEPPI</name>
<dbReference type="AlphaFoldDB" id="A0A8X6QJV4"/>
<dbReference type="InterPro" id="IPR036508">
    <property type="entry name" value="Chitin-bd_dom_sf"/>
</dbReference>
<evidence type="ECO:0000259" key="1">
    <source>
        <dbReference type="PROSITE" id="PS50940"/>
    </source>
</evidence>
<dbReference type="PANTHER" id="PTHR22933:SF43">
    <property type="entry name" value="LP10131P"/>
    <property type="match status" value="1"/>
</dbReference>
<accession>A0A8X6QJV4</accession>
<organism evidence="2 3">
    <name type="scientific">Nephila pilipes</name>
    <name type="common">Giant wood spider</name>
    <name type="synonym">Nephila maculata</name>
    <dbReference type="NCBI Taxonomy" id="299642"/>
    <lineage>
        <taxon>Eukaryota</taxon>
        <taxon>Metazoa</taxon>
        <taxon>Ecdysozoa</taxon>
        <taxon>Arthropoda</taxon>
        <taxon>Chelicerata</taxon>
        <taxon>Arachnida</taxon>
        <taxon>Araneae</taxon>
        <taxon>Araneomorphae</taxon>
        <taxon>Entelegynae</taxon>
        <taxon>Araneoidea</taxon>
        <taxon>Nephilidae</taxon>
        <taxon>Nephila</taxon>
    </lineage>
</organism>